<sequence length="342" mass="37007">MSNIKKIYKSKKVESYVVLVVLAFCSYAIAELSMFKTLGISALIIAVVLGAVVGNFAYHNVSLLKKTGALAVCTKQVLRLGIILYGFRISLQDIQGVGLNGVALAAFIVFSTFFLGLLLGKILKIDFLQSALIASGSAICGAAAVLASESVLKAGSSKVAVAVCTVVVFGSIGMFLFPLLNNIFNMPSYYFGYFIGASLHEVAHVVGAGFSIGSDGANTSIVIKMIRVLMLVPFLIMLSFCFQKSDSNTSLIKQIPWFAIMFLVVVFISSTPLLNTSFSLNFIKPNIEILDTFLLSLSMVALGVNIRKDMLSQAGFKPFLMAIILMLWLIIASFLYIKFFII</sequence>
<evidence type="ECO:0000256" key="2">
    <source>
        <dbReference type="ARBA" id="ARBA00007977"/>
    </source>
</evidence>
<dbReference type="PANTHER" id="PTHR30106:SF2">
    <property type="entry name" value="UPF0324 INNER MEMBRANE PROTEIN YEIH"/>
    <property type="match status" value="1"/>
</dbReference>
<feature type="transmembrane region" description="Helical" evidence="7">
    <location>
        <begin position="225"/>
        <end position="243"/>
    </location>
</feature>
<evidence type="ECO:0000313" key="9">
    <source>
        <dbReference type="Proteomes" id="UP000786183"/>
    </source>
</evidence>
<keyword evidence="4 7" id="KW-0812">Transmembrane</keyword>
<dbReference type="InterPro" id="IPR018383">
    <property type="entry name" value="UPF0324_pro"/>
</dbReference>
<feature type="transmembrane region" description="Helical" evidence="7">
    <location>
        <begin position="40"/>
        <end position="58"/>
    </location>
</feature>
<evidence type="ECO:0000256" key="4">
    <source>
        <dbReference type="ARBA" id="ARBA00022692"/>
    </source>
</evidence>
<organism evidence="8 9">
    <name type="scientific">Campylobacter canadensis</name>
    <dbReference type="NCBI Taxonomy" id="449520"/>
    <lineage>
        <taxon>Bacteria</taxon>
        <taxon>Pseudomonadati</taxon>
        <taxon>Campylobacterota</taxon>
        <taxon>Epsilonproteobacteria</taxon>
        <taxon>Campylobacterales</taxon>
        <taxon>Campylobacteraceae</taxon>
        <taxon>Campylobacter</taxon>
    </lineage>
</organism>
<evidence type="ECO:0000256" key="1">
    <source>
        <dbReference type="ARBA" id="ARBA00004651"/>
    </source>
</evidence>
<name>A0ABS7WTF1_9BACT</name>
<reference evidence="8 9" key="1">
    <citation type="submission" date="2020-07" db="EMBL/GenBank/DDBJ databases">
        <title>Transfer of Campylobacter canadensis to the novel genus Avispirillum gen. nov., that also includes two novel species recovered from migratory waterfowl: Avispirillum anseris sp. nov. and Avispirillum brantae sp. nov.</title>
        <authorList>
            <person name="Miller W.G."/>
            <person name="Chapman M.H."/>
            <person name="Yee E."/>
            <person name="Inglis G.D."/>
        </authorList>
    </citation>
    <scope>NUCLEOTIDE SEQUENCE [LARGE SCALE GENOMIC DNA]</scope>
    <source>
        <strain evidence="8 9">L283</strain>
    </source>
</reference>
<gene>
    <name evidence="8" type="ORF">AVCANL283_08055</name>
</gene>
<dbReference type="Proteomes" id="UP000786183">
    <property type="component" value="Unassembled WGS sequence"/>
</dbReference>
<keyword evidence="5 7" id="KW-1133">Transmembrane helix</keyword>
<evidence type="ECO:0000256" key="3">
    <source>
        <dbReference type="ARBA" id="ARBA00022475"/>
    </source>
</evidence>
<evidence type="ECO:0000256" key="5">
    <source>
        <dbReference type="ARBA" id="ARBA00022989"/>
    </source>
</evidence>
<dbReference type="PANTHER" id="PTHR30106">
    <property type="entry name" value="INNER MEMBRANE PROTEIN YEIH-RELATED"/>
    <property type="match status" value="1"/>
</dbReference>
<keyword evidence="3" id="KW-1003">Cell membrane</keyword>
<feature type="transmembrane region" description="Helical" evidence="7">
    <location>
        <begin position="159"/>
        <end position="179"/>
    </location>
</feature>
<feature type="transmembrane region" description="Helical" evidence="7">
    <location>
        <begin position="127"/>
        <end position="147"/>
    </location>
</feature>
<evidence type="ECO:0000313" key="8">
    <source>
        <dbReference type="EMBL" id="MBZ7988043.1"/>
    </source>
</evidence>
<comment type="subcellular location">
    <subcellularLocation>
        <location evidence="1">Cell membrane</location>
        <topology evidence="1">Multi-pass membrane protein</topology>
    </subcellularLocation>
</comment>
<protein>
    <submittedName>
        <fullName evidence="8">Sulfate exporter family transporter</fullName>
    </submittedName>
</protein>
<dbReference type="InterPro" id="IPR004630">
    <property type="entry name" value="UPF0324_YeiH-like"/>
</dbReference>
<feature type="transmembrane region" description="Helical" evidence="7">
    <location>
        <begin position="287"/>
        <end position="306"/>
    </location>
</feature>
<feature type="transmembrane region" description="Helical" evidence="7">
    <location>
        <begin position="318"/>
        <end position="341"/>
    </location>
</feature>
<dbReference type="RefSeq" id="WP_172231089.1">
    <property type="nucleotide sequence ID" value="NZ_CP035946.1"/>
</dbReference>
<feature type="transmembrane region" description="Helical" evidence="7">
    <location>
        <begin position="97"/>
        <end position="120"/>
    </location>
</feature>
<proteinExistence type="inferred from homology"/>
<keyword evidence="6 7" id="KW-0472">Membrane</keyword>
<evidence type="ECO:0000256" key="7">
    <source>
        <dbReference type="SAM" id="Phobius"/>
    </source>
</evidence>
<feature type="transmembrane region" description="Helical" evidence="7">
    <location>
        <begin position="191"/>
        <end position="213"/>
    </location>
</feature>
<dbReference type="EMBL" id="JACGBB010000026">
    <property type="protein sequence ID" value="MBZ7988043.1"/>
    <property type="molecule type" value="Genomic_DNA"/>
</dbReference>
<accession>A0ABS7WTF1</accession>
<dbReference type="NCBIfam" id="TIGR00698">
    <property type="entry name" value="YeiH family putative sulfate export transporter"/>
    <property type="match status" value="1"/>
</dbReference>
<feature type="transmembrane region" description="Helical" evidence="7">
    <location>
        <begin position="70"/>
        <end position="91"/>
    </location>
</feature>
<dbReference type="Pfam" id="PF03601">
    <property type="entry name" value="Cons_hypoth698"/>
    <property type="match status" value="1"/>
</dbReference>
<evidence type="ECO:0000256" key="6">
    <source>
        <dbReference type="ARBA" id="ARBA00023136"/>
    </source>
</evidence>
<comment type="caution">
    <text evidence="8">The sequence shown here is derived from an EMBL/GenBank/DDBJ whole genome shotgun (WGS) entry which is preliminary data.</text>
</comment>
<keyword evidence="9" id="KW-1185">Reference proteome</keyword>
<comment type="similarity">
    <text evidence="2">Belongs to the UPF0324 family.</text>
</comment>
<feature type="transmembrane region" description="Helical" evidence="7">
    <location>
        <begin position="255"/>
        <end position="275"/>
    </location>
</feature>